<accession>A0A5C4S0C8</accession>
<organism evidence="1 2">
    <name type="scientific">Prosthecochloris vibrioformis</name>
    <name type="common">Chlorobium vibrioforme</name>
    <dbReference type="NCBI Taxonomy" id="1098"/>
    <lineage>
        <taxon>Bacteria</taxon>
        <taxon>Pseudomonadati</taxon>
        <taxon>Chlorobiota</taxon>
        <taxon>Chlorobiia</taxon>
        <taxon>Chlorobiales</taxon>
        <taxon>Chlorobiaceae</taxon>
        <taxon>Prosthecochloris</taxon>
    </lineage>
</organism>
<protein>
    <submittedName>
        <fullName evidence="1">Uncharacterized protein</fullName>
    </submittedName>
</protein>
<reference evidence="1 2" key="1">
    <citation type="submission" date="2019-05" db="EMBL/GenBank/DDBJ databases">
        <title>Draft Whole-Genome sequence of the green sulfur bacterium Prosthecochloris vibrioformis DSM 260.</title>
        <authorList>
            <person name="Meyer T.E."/>
            <person name="Kyndt J.A."/>
        </authorList>
    </citation>
    <scope>NUCLEOTIDE SEQUENCE [LARGE SCALE GENOMIC DNA]</scope>
    <source>
        <strain evidence="1 2">DSM 260</strain>
    </source>
</reference>
<keyword evidence="2" id="KW-1185">Reference proteome</keyword>
<evidence type="ECO:0000313" key="2">
    <source>
        <dbReference type="Proteomes" id="UP000309544"/>
    </source>
</evidence>
<proteinExistence type="predicted"/>
<dbReference type="EMBL" id="VDCI01000005">
    <property type="protein sequence ID" value="TNJ36487.1"/>
    <property type="molecule type" value="Genomic_DNA"/>
</dbReference>
<sequence length="131" mass="14673">MRQTLFQEKYPIYTIEISRSETTYTSVDEILGFFKEKIDAHPVVAYIGIFDHYAHTASLKDGVISADVKDAKNILFCFGKELPSPAVLSVRPRSIGVAELEDSFVITFLEAPNPAANEAMETWAKAVMNRK</sequence>
<dbReference type="InterPro" id="IPR049204">
    <property type="entry name" value="DUF6858"/>
</dbReference>
<dbReference type="Proteomes" id="UP000309544">
    <property type="component" value="Unassembled WGS sequence"/>
</dbReference>
<dbReference type="RefSeq" id="WP_068866007.1">
    <property type="nucleotide sequence ID" value="NZ_VDCI01000005.1"/>
</dbReference>
<gene>
    <name evidence="1" type="ORF">FGF68_07060</name>
</gene>
<dbReference type="AlphaFoldDB" id="A0A5C4S0C8"/>
<comment type="caution">
    <text evidence="1">The sequence shown here is derived from an EMBL/GenBank/DDBJ whole genome shotgun (WGS) entry which is preliminary data.</text>
</comment>
<dbReference type="Pfam" id="PF21651">
    <property type="entry name" value="DUF6858"/>
    <property type="match status" value="1"/>
</dbReference>
<name>A0A5C4S0C8_PROVB</name>
<evidence type="ECO:0000313" key="1">
    <source>
        <dbReference type="EMBL" id="TNJ36487.1"/>
    </source>
</evidence>